<keyword evidence="1" id="KW-0732">Signal</keyword>
<dbReference type="EMBL" id="JAAKFY010000005">
    <property type="protein sequence ID" value="KAF3857240.1"/>
    <property type="molecule type" value="Genomic_DNA"/>
</dbReference>
<feature type="signal peptide" evidence="1">
    <location>
        <begin position="1"/>
        <end position="27"/>
    </location>
</feature>
<accession>A0A7J5Z6K1</accession>
<protein>
    <recommendedName>
        <fullName evidence="4">Secreted protein</fullName>
    </recommendedName>
</protein>
<evidence type="ECO:0000313" key="3">
    <source>
        <dbReference type="Proteomes" id="UP000518266"/>
    </source>
</evidence>
<feature type="chain" id="PRO_5029836038" description="Secreted protein" evidence="1">
    <location>
        <begin position="28"/>
        <end position="435"/>
    </location>
</feature>
<gene>
    <name evidence="2" type="ORF">F7725_009099</name>
</gene>
<dbReference type="AlphaFoldDB" id="A0A7J5Z6K1"/>
<organism evidence="2 3">
    <name type="scientific">Dissostichus mawsoni</name>
    <name type="common">Antarctic cod</name>
    <dbReference type="NCBI Taxonomy" id="36200"/>
    <lineage>
        <taxon>Eukaryota</taxon>
        <taxon>Metazoa</taxon>
        <taxon>Chordata</taxon>
        <taxon>Craniata</taxon>
        <taxon>Vertebrata</taxon>
        <taxon>Euteleostomi</taxon>
        <taxon>Actinopterygii</taxon>
        <taxon>Neopterygii</taxon>
        <taxon>Teleostei</taxon>
        <taxon>Neoteleostei</taxon>
        <taxon>Acanthomorphata</taxon>
        <taxon>Eupercaria</taxon>
        <taxon>Perciformes</taxon>
        <taxon>Notothenioidei</taxon>
        <taxon>Nototheniidae</taxon>
        <taxon>Dissostichus</taxon>
    </lineage>
</organism>
<evidence type="ECO:0000256" key="1">
    <source>
        <dbReference type="SAM" id="SignalP"/>
    </source>
</evidence>
<comment type="caution">
    <text evidence="2">The sequence shown here is derived from an EMBL/GenBank/DDBJ whole genome shotgun (WGS) entry which is preliminary data.</text>
</comment>
<sequence length="435" mass="46023">MHLLEELVGRVLVAVLLHLGQVALLGGDGRNSLYAVLTHRSAVSHLDDSVVDGGVLLLPQHHQGDDDHSCNDDASHHQADDGALVGANHKKAYEAKSGLHVALQHLRVISVCTLVLCVGLVEALRVDEANPPQVQRVLLGQQLGLTSPSSWSGIRASLPLLGIHHADVLIVFEAYPGGVLLQRRQVALQSQAAAVVEQSLHRAMCALFGLLEVGVFVFVRWRLQVVVHGVGGAGHGCGYSAVDKLSTAALLGVKEPAGQHGPARTDSVVVVVVVVVMATLVVGSSASSSNVSSTTVISLRSTPPDIGIISVLLGAVGVSLRLRRTAHKLDSSETVDTARQQHPVVVEIHGAVSTGLRTHRMRKIDQYLFLLVRYSNGMQVALTLVHALLVQELALVRHEQGIFIDDRTHPGSGRAPRCACDCDTACGPSCTSSGC</sequence>
<evidence type="ECO:0008006" key="4">
    <source>
        <dbReference type="Google" id="ProtNLM"/>
    </source>
</evidence>
<evidence type="ECO:0000313" key="2">
    <source>
        <dbReference type="EMBL" id="KAF3857240.1"/>
    </source>
</evidence>
<name>A0A7J5Z6K1_DISMA</name>
<reference evidence="2 3" key="1">
    <citation type="submission" date="2020-03" db="EMBL/GenBank/DDBJ databases">
        <title>Dissostichus mawsoni Genome sequencing and assembly.</title>
        <authorList>
            <person name="Park H."/>
        </authorList>
    </citation>
    <scope>NUCLEOTIDE SEQUENCE [LARGE SCALE GENOMIC DNA]</scope>
    <source>
        <strain evidence="2">DM0001</strain>
        <tissue evidence="2">Muscle</tissue>
    </source>
</reference>
<dbReference type="Proteomes" id="UP000518266">
    <property type="component" value="Unassembled WGS sequence"/>
</dbReference>
<proteinExistence type="predicted"/>
<keyword evidence="3" id="KW-1185">Reference proteome</keyword>